<name>A0A3Q7EZC4_SOLLC</name>
<accession>A0A3Q7EZC4</accession>
<keyword evidence="2" id="KW-1185">Reference proteome</keyword>
<dbReference type="AlphaFoldDB" id="A0A3Q7EZC4"/>
<dbReference type="Gramene" id="Solyc01g066750.1.1">
    <property type="protein sequence ID" value="Solyc01g066750.1.1.1"/>
    <property type="gene ID" value="Solyc01g066750.1"/>
</dbReference>
<evidence type="ECO:0000313" key="1">
    <source>
        <dbReference type="EnsemblPlants" id="Solyc01g066750.1.1.1"/>
    </source>
</evidence>
<reference evidence="1" key="2">
    <citation type="submission" date="2019-01" db="UniProtKB">
        <authorList>
            <consortium name="EnsemblPlants"/>
        </authorList>
    </citation>
    <scope>IDENTIFICATION</scope>
    <source>
        <strain evidence="1">cv. Heinz 1706</strain>
    </source>
</reference>
<organism evidence="1">
    <name type="scientific">Solanum lycopersicum</name>
    <name type="common">Tomato</name>
    <name type="synonym">Lycopersicon esculentum</name>
    <dbReference type="NCBI Taxonomy" id="4081"/>
    <lineage>
        <taxon>Eukaryota</taxon>
        <taxon>Viridiplantae</taxon>
        <taxon>Streptophyta</taxon>
        <taxon>Embryophyta</taxon>
        <taxon>Tracheophyta</taxon>
        <taxon>Spermatophyta</taxon>
        <taxon>Magnoliopsida</taxon>
        <taxon>eudicotyledons</taxon>
        <taxon>Gunneridae</taxon>
        <taxon>Pentapetalae</taxon>
        <taxon>asterids</taxon>
        <taxon>lamiids</taxon>
        <taxon>Solanales</taxon>
        <taxon>Solanaceae</taxon>
        <taxon>Solanoideae</taxon>
        <taxon>Solaneae</taxon>
        <taxon>Solanum</taxon>
        <taxon>Solanum subgen. Lycopersicon</taxon>
    </lineage>
</organism>
<dbReference type="EnsemblPlants" id="Solyc01g066750.1.1">
    <property type="protein sequence ID" value="Solyc01g066750.1.1.1"/>
    <property type="gene ID" value="Solyc01g066750.1"/>
</dbReference>
<sequence length="49" mass="5485">MKTHIIYVGKIHPLIFLGLGPSPAACHKIILIDSPTELPKCHENITIYF</sequence>
<reference evidence="1" key="1">
    <citation type="journal article" date="2012" name="Nature">
        <title>The tomato genome sequence provides insights into fleshy fruit evolution.</title>
        <authorList>
            <consortium name="Tomato Genome Consortium"/>
        </authorList>
    </citation>
    <scope>NUCLEOTIDE SEQUENCE [LARGE SCALE GENOMIC DNA]</scope>
    <source>
        <strain evidence="1">cv. Heinz 1706</strain>
    </source>
</reference>
<dbReference type="Proteomes" id="UP000004994">
    <property type="component" value="Chromosome 1"/>
</dbReference>
<protein>
    <submittedName>
        <fullName evidence="1">Uncharacterized protein</fullName>
    </submittedName>
</protein>
<dbReference type="PaxDb" id="4081-Solyc01g066750.1.1"/>
<evidence type="ECO:0000313" key="2">
    <source>
        <dbReference type="Proteomes" id="UP000004994"/>
    </source>
</evidence>
<proteinExistence type="predicted"/>
<dbReference type="InParanoid" id="A0A3Q7EZC4"/>